<comment type="caution">
    <text evidence="2">The sequence shown here is derived from an EMBL/GenBank/DDBJ whole genome shotgun (WGS) entry which is preliminary data.</text>
</comment>
<dbReference type="RefSeq" id="WP_146520904.1">
    <property type="nucleotide sequence ID" value="NZ_CP151726.1"/>
</dbReference>
<dbReference type="Proteomes" id="UP000320176">
    <property type="component" value="Unassembled WGS sequence"/>
</dbReference>
<accession>A0A5C6AT53</accession>
<reference evidence="2 3" key="1">
    <citation type="submission" date="2019-02" db="EMBL/GenBank/DDBJ databases">
        <title>Deep-cultivation of Planctomycetes and their phenomic and genomic characterization uncovers novel biology.</title>
        <authorList>
            <person name="Wiegand S."/>
            <person name="Jogler M."/>
            <person name="Boedeker C."/>
            <person name="Pinto D."/>
            <person name="Vollmers J."/>
            <person name="Rivas-Marin E."/>
            <person name="Kohn T."/>
            <person name="Peeters S.H."/>
            <person name="Heuer A."/>
            <person name="Rast P."/>
            <person name="Oberbeckmann S."/>
            <person name="Bunk B."/>
            <person name="Jeske O."/>
            <person name="Meyerdierks A."/>
            <person name="Storesund J.E."/>
            <person name="Kallscheuer N."/>
            <person name="Luecker S."/>
            <person name="Lage O.M."/>
            <person name="Pohl T."/>
            <person name="Merkel B.J."/>
            <person name="Hornburger P."/>
            <person name="Mueller R.-W."/>
            <person name="Bruemmer F."/>
            <person name="Labrenz M."/>
            <person name="Spormann A.M."/>
            <person name="Op Den Camp H."/>
            <person name="Overmann J."/>
            <person name="Amann R."/>
            <person name="Jetten M.S.M."/>
            <person name="Mascher T."/>
            <person name="Medema M.H."/>
            <person name="Devos D.P."/>
            <person name="Kaster A.-K."/>
            <person name="Ovreas L."/>
            <person name="Rohde M."/>
            <person name="Galperin M.Y."/>
            <person name="Jogler C."/>
        </authorList>
    </citation>
    <scope>NUCLEOTIDE SEQUENCE [LARGE SCALE GENOMIC DNA]</scope>
    <source>
        <strain evidence="2 3">Pla52n</strain>
    </source>
</reference>
<dbReference type="InterPro" id="IPR011051">
    <property type="entry name" value="RmlC_Cupin_sf"/>
</dbReference>
<dbReference type="AlphaFoldDB" id="A0A5C6AT53"/>
<dbReference type="SUPFAM" id="SSF51182">
    <property type="entry name" value="RmlC-like cupins"/>
    <property type="match status" value="1"/>
</dbReference>
<dbReference type="Gene3D" id="2.60.120.10">
    <property type="entry name" value="Jelly Rolls"/>
    <property type="match status" value="1"/>
</dbReference>
<sequence>MDIPQITSKDAANIGEMGQTYLTTGKHVALRRWEEPAGDFGEPRSREYEIVGYVLSGAFELDLDGGTVQIYSGDSWLIPAGATHRYRIIESLVAIEATSPPARFNDRDEPA</sequence>
<gene>
    <name evidence="2" type="ORF">Pla52n_36630</name>
</gene>
<organism evidence="2 3">
    <name type="scientific">Stieleria varia</name>
    <dbReference type="NCBI Taxonomy" id="2528005"/>
    <lineage>
        <taxon>Bacteria</taxon>
        <taxon>Pseudomonadati</taxon>
        <taxon>Planctomycetota</taxon>
        <taxon>Planctomycetia</taxon>
        <taxon>Pirellulales</taxon>
        <taxon>Pirellulaceae</taxon>
        <taxon>Stieleria</taxon>
    </lineage>
</organism>
<protein>
    <submittedName>
        <fullName evidence="2">Cupin domain protein</fullName>
    </submittedName>
</protein>
<evidence type="ECO:0000313" key="2">
    <source>
        <dbReference type="EMBL" id="TWU02607.1"/>
    </source>
</evidence>
<evidence type="ECO:0000259" key="1">
    <source>
        <dbReference type="Pfam" id="PF07883"/>
    </source>
</evidence>
<feature type="domain" description="Cupin type-2" evidence="1">
    <location>
        <begin position="36"/>
        <end position="89"/>
    </location>
</feature>
<dbReference type="Pfam" id="PF07883">
    <property type="entry name" value="Cupin_2"/>
    <property type="match status" value="1"/>
</dbReference>
<keyword evidence="3" id="KW-1185">Reference proteome</keyword>
<dbReference type="InterPro" id="IPR014710">
    <property type="entry name" value="RmlC-like_jellyroll"/>
</dbReference>
<evidence type="ECO:0000313" key="3">
    <source>
        <dbReference type="Proteomes" id="UP000320176"/>
    </source>
</evidence>
<name>A0A5C6AT53_9BACT</name>
<dbReference type="OrthoDB" id="882143at2"/>
<dbReference type="InterPro" id="IPR013096">
    <property type="entry name" value="Cupin_2"/>
</dbReference>
<proteinExistence type="predicted"/>
<dbReference type="EMBL" id="SJPN01000004">
    <property type="protein sequence ID" value="TWU02607.1"/>
    <property type="molecule type" value="Genomic_DNA"/>
</dbReference>